<name>A0A3P6RSF2_9BILA</name>
<evidence type="ECO:0000256" key="1">
    <source>
        <dbReference type="ARBA" id="ARBA00008408"/>
    </source>
</evidence>
<dbReference type="Proteomes" id="UP000271098">
    <property type="component" value="Unassembled WGS sequence"/>
</dbReference>
<dbReference type="GO" id="GO:0003873">
    <property type="term" value="F:6-phosphofructo-2-kinase activity"/>
    <property type="evidence" value="ECO:0007669"/>
    <property type="project" value="TreeGrafter"/>
</dbReference>
<gene>
    <name evidence="2" type="ORF">GPUH_LOCUS7031</name>
</gene>
<dbReference type="AlphaFoldDB" id="A0A3P6RSF2"/>
<reference evidence="2 3" key="1">
    <citation type="submission" date="2018-11" db="EMBL/GenBank/DDBJ databases">
        <authorList>
            <consortium name="Pathogen Informatics"/>
        </authorList>
    </citation>
    <scope>NUCLEOTIDE SEQUENCE [LARGE SCALE GENOMIC DNA]</scope>
</reference>
<dbReference type="GO" id="GO:0005829">
    <property type="term" value="C:cytosol"/>
    <property type="evidence" value="ECO:0007669"/>
    <property type="project" value="TreeGrafter"/>
</dbReference>
<comment type="similarity">
    <text evidence="1">In the C-terminal section; belongs to the phosphoglycerate mutase family.</text>
</comment>
<dbReference type="InterPro" id="IPR013078">
    <property type="entry name" value="His_Pase_superF_clade-1"/>
</dbReference>
<accession>A0A3P6RSF2</accession>
<organism evidence="2 3">
    <name type="scientific">Gongylonema pulchrum</name>
    <dbReference type="NCBI Taxonomy" id="637853"/>
    <lineage>
        <taxon>Eukaryota</taxon>
        <taxon>Metazoa</taxon>
        <taxon>Ecdysozoa</taxon>
        <taxon>Nematoda</taxon>
        <taxon>Chromadorea</taxon>
        <taxon>Rhabditida</taxon>
        <taxon>Spirurina</taxon>
        <taxon>Spiruromorpha</taxon>
        <taxon>Spiruroidea</taxon>
        <taxon>Gongylonematidae</taxon>
        <taxon>Gongylonema</taxon>
    </lineage>
</organism>
<dbReference type="SUPFAM" id="SSF53254">
    <property type="entry name" value="Phosphoglycerate mutase-like"/>
    <property type="match status" value="1"/>
</dbReference>
<evidence type="ECO:0000313" key="2">
    <source>
        <dbReference type="EMBL" id="VDK56965.1"/>
    </source>
</evidence>
<dbReference type="EMBL" id="UYRT01017511">
    <property type="protein sequence ID" value="VDK56965.1"/>
    <property type="molecule type" value="Genomic_DNA"/>
</dbReference>
<keyword evidence="3" id="KW-1185">Reference proteome</keyword>
<proteinExistence type="inferred from homology"/>
<dbReference type="GO" id="GO:0005524">
    <property type="term" value="F:ATP binding"/>
    <property type="evidence" value="ECO:0007669"/>
    <property type="project" value="InterPro"/>
</dbReference>
<protein>
    <submittedName>
        <fullName evidence="2">Uncharacterized protein</fullName>
    </submittedName>
</protein>
<dbReference type="Pfam" id="PF00300">
    <property type="entry name" value="His_Phos_1"/>
    <property type="match status" value="1"/>
</dbReference>
<dbReference type="InterPro" id="IPR029033">
    <property type="entry name" value="His_PPase_superfam"/>
</dbReference>
<dbReference type="GO" id="GO:0006003">
    <property type="term" value="P:fructose 2,6-bisphosphate metabolic process"/>
    <property type="evidence" value="ECO:0007669"/>
    <property type="project" value="InterPro"/>
</dbReference>
<dbReference type="Gene3D" id="3.40.50.1240">
    <property type="entry name" value="Phosphoglycerate mutase-like"/>
    <property type="match status" value="1"/>
</dbReference>
<dbReference type="PANTHER" id="PTHR10606:SF44">
    <property type="entry name" value="6-PHOSPHOFRUCTO 2-KINASE_FRUCTOSE 2,6-BISPHOSPHATASE LONG FORM"/>
    <property type="match status" value="1"/>
</dbReference>
<sequence length="121" mass="14399">MSDLAAHVEFLKVLDEIDAGICEGLTYDDFEERYPKQFADRDRDKYHYRYPSGEVSLRIFQHCLYRIHSVSHQSYFRSRGCLQNYKFHRAAISRDMFCLLTCFSLFDIHPHSIYYSSGTNH</sequence>
<dbReference type="PANTHER" id="PTHR10606">
    <property type="entry name" value="6-PHOSPHOFRUCTO-2-KINASE/FRUCTOSE-2,6-BISPHOSPHATASE"/>
    <property type="match status" value="1"/>
</dbReference>
<evidence type="ECO:0000313" key="3">
    <source>
        <dbReference type="Proteomes" id="UP000271098"/>
    </source>
</evidence>
<dbReference type="GO" id="GO:0004331">
    <property type="term" value="F:fructose-2,6-bisphosphate 2-phosphatase activity"/>
    <property type="evidence" value="ECO:0007669"/>
    <property type="project" value="TreeGrafter"/>
</dbReference>
<dbReference type="OrthoDB" id="267323at2759"/>
<dbReference type="InterPro" id="IPR003094">
    <property type="entry name" value="6Pfruct_kin"/>
</dbReference>